<protein>
    <submittedName>
        <fullName evidence="1">Uncharacterized protein</fullName>
    </submittedName>
</protein>
<dbReference type="EMBL" id="PFMI01000007">
    <property type="protein sequence ID" value="PIZ01228.1"/>
    <property type="molecule type" value="Genomic_DNA"/>
</dbReference>
<reference evidence="2" key="1">
    <citation type="submission" date="2017-09" db="EMBL/GenBank/DDBJ databases">
        <title>Depth-based differentiation of microbial function through sediment-hosted aquifers and enrichment of novel symbionts in the deep terrestrial subsurface.</title>
        <authorList>
            <person name="Probst A.J."/>
            <person name="Ladd B."/>
            <person name="Jarett J.K."/>
            <person name="Geller-Mcgrath D.E."/>
            <person name="Sieber C.M.K."/>
            <person name="Emerson J.B."/>
            <person name="Anantharaman K."/>
            <person name="Thomas B.C."/>
            <person name="Malmstrom R."/>
            <person name="Stieglmeier M."/>
            <person name="Klingl A."/>
            <person name="Woyke T."/>
            <person name="Ryan C.M."/>
            <person name="Banfield J.F."/>
        </authorList>
    </citation>
    <scope>NUCLEOTIDE SEQUENCE [LARGE SCALE GENOMIC DNA]</scope>
</reference>
<sequence>MFFPFHKFILPCLNLKSTGFKRKCFKRVHLSIHYFEFFNVWRPDLQTLKRALFYLKISLGIIAFLIF</sequence>
<accession>A0A2M7RP15</accession>
<comment type="caution">
    <text evidence="1">The sequence shown here is derived from an EMBL/GenBank/DDBJ whole genome shotgun (WGS) entry which is preliminary data.</text>
</comment>
<dbReference type="AlphaFoldDB" id="A0A2M7RP15"/>
<gene>
    <name evidence="1" type="ORF">COY61_00315</name>
</gene>
<evidence type="ECO:0000313" key="1">
    <source>
        <dbReference type="EMBL" id="PIZ01228.1"/>
    </source>
</evidence>
<organism evidence="1 2">
    <name type="scientific">bacterium (Candidatus Gribaldobacteria) CG_4_10_14_0_8_um_filter_33_9</name>
    <dbReference type="NCBI Taxonomy" id="2014266"/>
    <lineage>
        <taxon>Bacteria</taxon>
        <taxon>Candidatus Gribaldobacteria</taxon>
    </lineage>
</organism>
<dbReference type="Proteomes" id="UP000229371">
    <property type="component" value="Unassembled WGS sequence"/>
</dbReference>
<name>A0A2M7RP15_9BACT</name>
<proteinExistence type="predicted"/>
<evidence type="ECO:0000313" key="2">
    <source>
        <dbReference type="Proteomes" id="UP000229371"/>
    </source>
</evidence>